<dbReference type="HOGENOM" id="CLU_805517_0_0_1"/>
<reference evidence="1 2" key="1">
    <citation type="journal article" date="2011" name="PLoS Pathog.">
        <title>Endophytic Life Strategies Decoded by Genome and Transcriptome Analyses of the Mutualistic Root Symbiont Piriformospora indica.</title>
        <authorList>
            <person name="Zuccaro A."/>
            <person name="Lahrmann U."/>
            <person name="Guldener U."/>
            <person name="Langen G."/>
            <person name="Pfiffi S."/>
            <person name="Biedenkopf D."/>
            <person name="Wong P."/>
            <person name="Samans B."/>
            <person name="Grimm C."/>
            <person name="Basiewicz M."/>
            <person name="Murat C."/>
            <person name="Martin F."/>
            <person name="Kogel K.H."/>
        </authorList>
    </citation>
    <scope>NUCLEOTIDE SEQUENCE [LARGE SCALE GENOMIC DNA]</scope>
    <source>
        <strain evidence="1 2">DSM 11827</strain>
    </source>
</reference>
<dbReference type="SUPFAM" id="SSF52047">
    <property type="entry name" value="RNI-like"/>
    <property type="match status" value="1"/>
</dbReference>
<sequence length="345" mass="39687">SSTATNQKPITLLLDVSERFDSKESELRYLRDRQRSRLAEPGRNLDGRELLLFPEGGYDVHLFLRPANLEMKRPTWRVHPKAPTEIRHVVRIGGKHSPKPTSLTIHWPRRSRFSAQIHSLIRSYQPQHLTLVDNFPDWEDFRVPGIKSIRLKTTETQRHIALEWMILPFLQELYVHSCRLDISAYFPSNLPTPLTRLRVLGITPVHVSFLTRIDFPCLETVIFYPPNIKPRARRLGEEWTTTLAGVIKSITALEFEGWPAKYQRNVVYHSIVPLCLALLHQLPHLQRVTFRQSFVWAEGLVERLPATLGLKVGAQLEELVLDECIGVTQAHCDALAAVVSKIKVF</sequence>
<evidence type="ECO:0000313" key="2">
    <source>
        <dbReference type="Proteomes" id="UP000007148"/>
    </source>
</evidence>
<dbReference type="InParanoid" id="G4TW61"/>
<dbReference type="AlphaFoldDB" id="G4TW61"/>
<proteinExistence type="predicted"/>
<protein>
    <recommendedName>
        <fullName evidence="3">F-box domain-containing protein</fullName>
    </recommendedName>
</protein>
<dbReference type="Proteomes" id="UP000007148">
    <property type="component" value="Unassembled WGS sequence"/>
</dbReference>
<feature type="non-terminal residue" evidence="1">
    <location>
        <position position="1"/>
    </location>
</feature>
<comment type="caution">
    <text evidence="1">The sequence shown here is derived from an EMBL/GenBank/DDBJ whole genome shotgun (WGS) entry which is preliminary data.</text>
</comment>
<keyword evidence="2" id="KW-1185">Reference proteome</keyword>
<gene>
    <name evidence="1" type="ORF">PIIN_09544</name>
</gene>
<evidence type="ECO:0000313" key="1">
    <source>
        <dbReference type="EMBL" id="CCA75554.1"/>
    </source>
</evidence>
<evidence type="ECO:0008006" key="3">
    <source>
        <dbReference type="Google" id="ProtNLM"/>
    </source>
</evidence>
<accession>G4TW61</accession>
<dbReference type="EMBL" id="CAFZ01000470">
    <property type="protein sequence ID" value="CCA75554.1"/>
    <property type="molecule type" value="Genomic_DNA"/>
</dbReference>
<name>G4TW61_SERID</name>
<organism evidence="1 2">
    <name type="scientific">Serendipita indica (strain DSM 11827)</name>
    <name type="common">Root endophyte fungus</name>
    <name type="synonym">Piriformospora indica</name>
    <dbReference type="NCBI Taxonomy" id="1109443"/>
    <lineage>
        <taxon>Eukaryota</taxon>
        <taxon>Fungi</taxon>
        <taxon>Dikarya</taxon>
        <taxon>Basidiomycota</taxon>
        <taxon>Agaricomycotina</taxon>
        <taxon>Agaricomycetes</taxon>
        <taxon>Sebacinales</taxon>
        <taxon>Serendipitaceae</taxon>
        <taxon>Serendipita</taxon>
    </lineage>
</organism>